<dbReference type="GO" id="GO:0003676">
    <property type="term" value="F:nucleic acid binding"/>
    <property type="evidence" value="ECO:0007669"/>
    <property type="project" value="InterPro"/>
</dbReference>
<sequence>MPSLIPTRCATSGCPAITTKRRCQRHHQEEQRGQDARRPTATQRGYGWQWRKLRNAVIARDPICTDCGRAPSTDADHKIPRSQGGQDTMENLAGKCHGCHSSKTARRDGGFGNAIKQSDLVVARKRLVRPK</sequence>
<feature type="compositionally biased region" description="Basic and acidic residues" evidence="1">
    <location>
        <begin position="26"/>
        <end position="38"/>
    </location>
</feature>
<dbReference type="GO" id="GO:0004519">
    <property type="term" value="F:endonuclease activity"/>
    <property type="evidence" value="ECO:0007669"/>
    <property type="project" value="InterPro"/>
</dbReference>
<accession>A0A0F8XI99</accession>
<comment type="caution">
    <text evidence="3">The sequence shown here is derived from an EMBL/GenBank/DDBJ whole genome shotgun (WGS) entry which is preliminary data.</text>
</comment>
<evidence type="ECO:0000256" key="1">
    <source>
        <dbReference type="SAM" id="MobiDB-lite"/>
    </source>
</evidence>
<dbReference type="SMART" id="SM00507">
    <property type="entry name" value="HNHc"/>
    <property type="match status" value="1"/>
</dbReference>
<feature type="region of interest" description="Disordered" evidence="1">
    <location>
        <begin position="69"/>
        <end position="93"/>
    </location>
</feature>
<dbReference type="GO" id="GO:0008270">
    <property type="term" value="F:zinc ion binding"/>
    <property type="evidence" value="ECO:0007669"/>
    <property type="project" value="InterPro"/>
</dbReference>
<organism evidence="3">
    <name type="scientific">marine sediment metagenome</name>
    <dbReference type="NCBI Taxonomy" id="412755"/>
    <lineage>
        <taxon>unclassified sequences</taxon>
        <taxon>metagenomes</taxon>
        <taxon>ecological metagenomes</taxon>
    </lineage>
</organism>
<dbReference type="Pfam" id="PF01844">
    <property type="entry name" value="HNH"/>
    <property type="match status" value="1"/>
</dbReference>
<feature type="region of interest" description="Disordered" evidence="1">
    <location>
        <begin position="20"/>
        <end position="44"/>
    </location>
</feature>
<dbReference type="Gene3D" id="1.10.30.50">
    <property type="match status" value="1"/>
</dbReference>
<gene>
    <name evidence="3" type="ORF">LCGC14_2942100</name>
</gene>
<proteinExistence type="predicted"/>
<evidence type="ECO:0000313" key="3">
    <source>
        <dbReference type="EMBL" id="KKK68633.1"/>
    </source>
</evidence>
<feature type="domain" description="HNH nuclease" evidence="2">
    <location>
        <begin position="52"/>
        <end position="101"/>
    </location>
</feature>
<dbReference type="InterPro" id="IPR003615">
    <property type="entry name" value="HNH_nuc"/>
</dbReference>
<dbReference type="AlphaFoldDB" id="A0A0F8XI99"/>
<dbReference type="CDD" id="cd00085">
    <property type="entry name" value="HNHc"/>
    <property type="match status" value="1"/>
</dbReference>
<dbReference type="InterPro" id="IPR002711">
    <property type="entry name" value="HNH"/>
</dbReference>
<reference evidence="3" key="1">
    <citation type="journal article" date="2015" name="Nature">
        <title>Complex archaea that bridge the gap between prokaryotes and eukaryotes.</title>
        <authorList>
            <person name="Spang A."/>
            <person name="Saw J.H."/>
            <person name="Jorgensen S.L."/>
            <person name="Zaremba-Niedzwiedzka K."/>
            <person name="Martijn J."/>
            <person name="Lind A.E."/>
            <person name="van Eijk R."/>
            <person name="Schleper C."/>
            <person name="Guy L."/>
            <person name="Ettema T.J."/>
        </authorList>
    </citation>
    <scope>NUCLEOTIDE SEQUENCE</scope>
</reference>
<protein>
    <recommendedName>
        <fullName evidence="2">HNH nuclease domain-containing protein</fullName>
    </recommendedName>
</protein>
<evidence type="ECO:0000259" key="2">
    <source>
        <dbReference type="SMART" id="SM00507"/>
    </source>
</evidence>
<dbReference type="EMBL" id="LAZR01059038">
    <property type="protein sequence ID" value="KKK68633.1"/>
    <property type="molecule type" value="Genomic_DNA"/>
</dbReference>
<name>A0A0F8XI99_9ZZZZ</name>